<dbReference type="OrthoDB" id="694201at2759"/>
<proteinExistence type="predicted"/>
<keyword evidence="5" id="KW-1185">Reference proteome</keyword>
<accession>A0A5J9TBA6</accession>
<feature type="region of interest" description="Disordered" evidence="3">
    <location>
        <begin position="1"/>
        <end position="94"/>
    </location>
</feature>
<feature type="compositionally biased region" description="Low complexity" evidence="3">
    <location>
        <begin position="62"/>
        <end position="84"/>
    </location>
</feature>
<evidence type="ECO:0000256" key="3">
    <source>
        <dbReference type="SAM" id="MobiDB-lite"/>
    </source>
</evidence>
<dbReference type="InterPro" id="IPR051992">
    <property type="entry name" value="OxStress_Response_Reg"/>
</dbReference>
<evidence type="ECO:0000256" key="2">
    <source>
        <dbReference type="ARBA" id="ARBA00023242"/>
    </source>
</evidence>
<comment type="subcellular location">
    <subcellularLocation>
        <location evidence="1">Nucleus</location>
    </subcellularLocation>
</comment>
<protein>
    <recommendedName>
        <fullName evidence="6">Oxidative stress 3</fullName>
    </recommendedName>
</protein>
<evidence type="ECO:0000313" key="4">
    <source>
        <dbReference type="EMBL" id="TVU07861.1"/>
    </source>
</evidence>
<dbReference type="Proteomes" id="UP000324897">
    <property type="component" value="Chromosome 3"/>
</dbReference>
<sequence>MGDGCEATVIHGQRQGAQGDGGDSWEYGKESPAGTMSEGSSTSSSLFSSTSSLTDDDEGDDATSSPPGRRPVSCSSSSSLTSSESSDKMHTSGAAAGGGPLYELSMMLDHLPALRTGLSNYYRGRSQSFTSLAEVSCVEDLAKKTTPYIKRTKAPQCYAAALGAKNHLSKKIAKKVKRSSPDRLLSRARSTSLLRSSGKPPAYHCNRELYRC</sequence>
<reference evidence="4 5" key="1">
    <citation type="journal article" date="2019" name="Sci. Rep.">
        <title>A high-quality genome of Eragrostis curvula grass provides insights into Poaceae evolution and supports new strategies to enhance forage quality.</title>
        <authorList>
            <person name="Carballo J."/>
            <person name="Santos B.A.C.M."/>
            <person name="Zappacosta D."/>
            <person name="Garbus I."/>
            <person name="Selva J.P."/>
            <person name="Gallo C.A."/>
            <person name="Diaz A."/>
            <person name="Albertini E."/>
            <person name="Caccamo M."/>
            <person name="Echenique V."/>
        </authorList>
    </citation>
    <scope>NUCLEOTIDE SEQUENCE [LARGE SCALE GENOMIC DNA]</scope>
    <source>
        <strain evidence="5">cv. Victoria</strain>
        <tissue evidence="4">Leaf</tissue>
    </source>
</reference>
<keyword evidence="2" id="KW-0539">Nucleus</keyword>
<dbReference type="EMBL" id="RWGY01000039">
    <property type="protein sequence ID" value="TVU07861.1"/>
    <property type="molecule type" value="Genomic_DNA"/>
</dbReference>
<dbReference type="GO" id="GO:0006950">
    <property type="term" value="P:response to stress"/>
    <property type="evidence" value="ECO:0007669"/>
    <property type="project" value="UniProtKB-ARBA"/>
</dbReference>
<organism evidence="4 5">
    <name type="scientific">Eragrostis curvula</name>
    <name type="common">weeping love grass</name>
    <dbReference type="NCBI Taxonomy" id="38414"/>
    <lineage>
        <taxon>Eukaryota</taxon>
        <taxon>Viridiplantae</taxon>
        <taxon>Streptophyta</taxon>
        <taxon>Embryophyta</taxon>
        <taxon>Tracheophyta</taxon>
        <taxon>Spermatophyta</taxon>
        <taxon>Magnoliopsida</taxon>
        <taxon>Liliopsida</taxon>
        <taxon>Poales</taxon>
        <taxon>Poaceae</taxon>
        <taxon>PACMAD clade</taxon>
        <taxon>Chloridoideae</taxon>
        <taxon>Eragrostideae</taxon>
        <taxon>Eragrostidinae</taxon>
        <taxon>Eragrostis</taxon>
    </lineage>
</organism>
<dbReference type="AlphaFoldDB" id="A0A5J9TBA6"/>
<gene>
    <name evidence="4" type="ORF">EJB05_41233</name>
</gene>
<evidence type="ECO:0000313" key="5">
    <source>
        <dbReference type="Proteomes" id="UP000324897"/>
    </source>
</evidence>
<feature type="compositionally biased region" description="Low complexity" evidence="3">
    <location>
        <begin position="35"/>
        <end position="53"/>
    </location>
</feature>
<comment type="caution">
    <text evidence="4">The sequence shown here is derived from an EMBL/GenBank/DDBJ whole genome shotgun (WGS) entry which is preliminary data.</text>
</comment>
<dbReference type="PANTHER" id="PTHR33172:SF29">
    <property type="entry name" value="OS06G0559400 PROTEIN"/>
    <property type="match status" value="1"/>
</dbReference>
<dbReference type="GO" id="GO:0005634">
    <property type="term" value="C:nucleus"/>
    <property type="evidence" value="ECO:0007669"/>
    <property type="project" value="UniProtKB-SubCell"/>
</dbReference>
<dbReference type="PANTHER" id="PTHR33172">
    <property type="entry name" value="OS08G0516900 PROTEIN"/>
    <property type="match status" value="1"/>
</dbReference>
<name>A0A5J9TBA6_9POAL</name>
<evidence type="ECO:0000256" key="1">
    <source>
        <dbReference type="ARBA" id="ARBA00004123"/>
    </source>
</evidence>
<dbReference type="Gramene" id="TVU07861">
    <property type="protein sequence ID" value="TVU07861"/>
    <property type="gene ID" value="EJB05_41233"/>
</dbReference>
<evidence type="ECO:0008006" key="6">
    <source>
        <dbReference type="Google" id="ProtNLM"/>
    </source>
</evidence>